<evidence type="ECO:0000313" key="3">
    <source>
        <dbReference type="EMBL" id="MCM6761166.1"/>
    </source>
</evidence>
<dbReference type="EMBL" id="JAMRYM010000003">
    <property type="protein sequence ID" value="MCM6761166.1"/>
    <property type="molecule type" value="Genomic_DNA"/>
</dbReference>
<name>A0A9X2DVW4_9MICO</name>
<evidence type="ECO:0000256" key="1">
    <source>
        <dbReference type="SAM" id="MobiDB-lite"/>
    </source>
</evidence>
<gene>
    <name evidence="3" type="ORF">NB037_01925</name>
</gene>
<dbReference type="SUPFAM" id="SSF52266">
    <property type="entry name" value="SGNH hydrolase"/>
    <property type="match status" value="1"/>
</dbReference>
<dbReference type="InterPro" id="IPR051532">
    <property type="entry name" value="Ester_Hydrolysis_Enzymes"/>
</dbReference>
<dbReference type="Gene3D" id="3.40.50.1110">
    <property type="entry name" value="SGNH hydrolase"/>
    <property type="match status" value="1"/>
</dbReference>
<feature type="region of interest" description="Disordered" evidence="1">
    <location>
        <begin position="217"/>
        <end position="251"/>
    </location>
</feature>
<dbReference type="PANTHER" id="PTHR30383">
    <property type="entry name" value="THIOESTERASE 1/PROTEASE 1/LYSOPHOSPHOLIPASE L1"/>
    <property type="match status" value="1"/>
</dbReference>
<dbReference type="RefSeq" id="WP_251943138.1">
    <property type="nucleotide sequence ID" value="NZ_JAMRYM010000003.1"/>
</dbReference>
<keyword evidence="4" id="KW-1185">Reference proteome</keyword>
<proteinExistence type="predicted"/>
<feature type="compositionally biased region" description="Basic residues" evidence="1">
    <location>
        <begin position="233"/>
        <end position="244"/>
    </location>
</feature>
<dbReference type="InterPro" id="IPR013830">
    <property type="entry name" value="SGNH_hydro"/>
</dbReference>
<keyword evidence="3" id="KW-0378">Hydrolase</keyword>
<dbReference type="Pfam" id="PF13472">
    <property type="entry name" value="Lipase_GDSL_2"/>
    <property type="match status" value="1"/>
</dbReference>
<protein>
    <submittedName>
        <fullName evidence="3">SGNH/GDSL hydrolase family protein</fullName>
    </submittedName>
</protein>
<sequence length="285" mass="30338">MVAWNGWFPIAASAAGDNSAASLPTSTLHGQAITGHVGPAPADGAITYAYAGDSITARSDSWLHVLADDPQLNAVDGYARSGARSDQVRAHLPTTRDVEVLVIEVGTNDINQRKTLQSIVANINAIAATSNTEQVLLTAAPPSDKTSSRWGVNRQEEAEQLNVLLSAEAKQYHWTYIDPYASFRQSDNGWAAGSSTDGIHPTAAANRTIAQSFSAGIQQAADSSRVDGSGQGRARRPRHHRRRAQAGPQAHEAALVDDAFVHLGPHTRVAGSHRHALLAERVIEL</sequence>
<dbReference type="Proteomes" id="UP001155240">
    <property type="component" value="Unassembled WGS sequence"/>
</dbReference>
<feature type="domain" description="SGNH hydrolase-type esterase" evidence="2">
    <location>
        <begin position="52"/>
        <end position="207"/>
    </location>
</feature>
<comment type="caution">
    <text evidence="3">The sequence shown here is derived from an EMBL/GenBank/DDBJ whole genome shotgun (WGS) entry which is preliminary data.</text>
</comment>
<dbReference type="InterPro" id="IPR036514">
    <property type="entry name" value="SGNH_hydro_sf"/>
</dbReference>
<reference evidence="3" key="1">
    <citation type="submission" date="2022-06" db="EMBL/GenBank/DDBJ databases">
        <title>Whole genome shotgun sequencing (WGS) of Rathayibacter sp. ZW T2_19, isolated from stored onions (Allium cepa).</title>
        <authorList>
            <person name="Stoll D.A."/>
            <person name="Huch M."/>
        </authorList>
    </citation>
    <scope>NUCLEOTIDE SEQUENCE</scope>
    <source>
        <strain evidence="3">ZW T2_19</strain>
    </source>
</reference>
<dbReference type="AlphaFoldDB" id="A0A9X2DVW4"/>
<organism evidence="3 4">
    <name type="scientific">Rathayibacter rubneri</name>
    <dbReference type="NCBI Taxonomy" id="2950106"/>
    <lineage>
        <taxon>Bacteria</taxon>
        <taxon>Bacillati</taxon>
        <taxon>Actinomycetota</taxon>
        <taxon>Actinomycetes</taxon>
        <taxon>Micrococcales</taxon>
        <taxon>Microbacteriaceae</taxon>
        <taxon>Rathayibacter</taxon>
    </lineage>
</organism>
<accession>A0A9X2DVW4</accession>
<evidence type="ECO:0000259" key="2">
    <source>
        <dbReference type="Pfam" id="PF13472"/>
    </source>
</evidence>
<evidence type="ECO:0000313" key="4">
    <source>
        <dbReference type="Proteomes" id="UP001155240"/>
    </source>
</evidence>
<dbReference type="GO" id="GO:0016787">
    <property type="term" value="F:hydrolase activity"/>
    <property type="evidence" value="ECO:0007669"/>
    <property type="project" value="UniProtKB-KW"/>
</dbReference>